<dbReference type="InterPro" id="IPR028018">
    <property type="entry name" value="DUF4646"/>
</dbReference>
<name>A0A1C7MNL4_GRIFR</name>
<keyword evidence="2" id="KW-1185">Reference proteome</keyword>
<dbReference type="EMBL" id="LUGG01000002">
    <property type="protein sequence ID" value="OBZ77996.1"/>
    <property type="molecule type" value="Genomic_DNA"/>
</dbReference>
<proteinExistence type="predicted"/>
<organism evidence="1 2">
    <name type="scientific">Grifola frondosa</name>
    <name type="common">Maitake</name>
    <name type="synonym">Polyporus frondosus</name>
    <dbReference type="NCBI Taxonomy" id="5627"/>
    <lineage>
        <taxon>Eukaryota</taxon>
        <taxon>Fungi</taxon>
        <taxon>Dikarya</taxon>
        <taxon>Basidiomycota</taxon>
        <taxon>Agaricomycotina</taxon>
        <taxon>Agaricomycetes</taxon>
        <taxon>Polyporales</taxon>
        <taxon>Grifolaceae</taxon>
        <taxon>Grifola</taxon>
    </lineage>
</organism>
<gene>
    <name evidence="1" type="ORF">A0H81_02683</name>
</gene>
<evidence type="ECO:0000313" key="2">
    <source>
        <dbReference type="Proteomes" id="UP000092993"/>
    </source>
</evidence>
<dbReference type="OrthoDB" id="5314275at2759"/>
<dbReference type="STRING" id="5627.A0A1C7MNL4"/>
<sequence length="207" mass="23550">MPGLPYTPFQPLTLFGLGTRLEDGFSTTPPPSAAVPHPFAAHDVSEQDWVRFLHDVKSAGSASPEDRLAPTAMRTGFVTELLTTRGFESRTMDQKRDPAMQIVDHWNHHFFHPRCIEIIFLTQSDEDDSLNRDDYASDSGILGLVLGSAKRTRRRKRRELRHARKDDIRGLLGRELRFARSSLHPSSHSRGSNGIWRLVICYRPYSL</sequence>
<accession>A0A1C7MNL4</accession>
<evidence type="ECO:0000313" key="1">
    <source>
        <dbReference type="EMBL" id="OBZ77996.1"/>
    </source>
</evidence>
<dbReference type="Pfam" id="PF15496">
    <property type="entry name" value="DUF4646"/>
    <property type="match status" value="1"/>
</dbReference>
<reference evidence="1 2" key="1">
    <citation type="submission" date="2016-03" db="EMBL/GenBank/DDBJ databases">
        <title>Whole genome sequencing of Grifola frondosa 9006-11.</title>
        <authorList>
            <person name="Min B."/>
            <person name="Park H."/>
            <person name="Kim J.-G."/>
            <person name="Cho H."/>
            <person name="Oh Y.-L."/>
            <person name="Kong W.-S."/>
            <person name="Choi I.-G."/>
        </authorList>
    </citation>
    <scope>NUCLEOTIDE SEQUENCE [LARGE SCALE GENOMIC DNA]</scope>
    <source>
        <strain evidence="1 2">9006-11</strain>
    </source>
</reference>
<dbReference type="AlphaFoldDB" id="A0A1C7MNL4"/>
<comment type="caution">
    <text evidence="1">The sequence shown here is derived from an EMBL/GenBank/DDBJ whole genome shotgun (WGS) entry which is preliminary data.</text>
</comment>
<dbReference type="Proteomes" id="UP000092993">
    <property type="component" value="Unassembled WGS sequence"/>
</dbReference>
<protein>
    <submittedName>
        <fullName evidence="1">Uncharacterized protein</fullName>
    </submittedName>
</protein>